<evidence type="ECO:0000313" key="4">
    <source>
        <dbReference type="Proteomes" id="UP000622405"/>
    </source>
</evidence>
<gene>
    <name evidence="3" type="ORF">GH811_18855</name>
</gene>
<dbReference type="Pfam" id="PF06250">
    <property type="entry name" value="YhcG_C"/>
    <property type="match status" value="1"/>
</dbReference>
<dbReference type="EMBL" id="WJBE01000039">
    <property type="protein sequence ID" value="MBC3901661.1"/>
    <property type="molecule type" value="Genomic_DNA"/>
</dbReference>
<evidence type="ECO:0000313" key="3">
    <source>
        <dbReference type="EMBL" id="MBC3901661.1"/>
    </source>
</evidence>
<comment type="caution">
    <text evidence="3">The sequence shown here is derived from an EMBL/GenBank/DDBJ whole genome shotgun (WGS) entry which is preliminary data.</text>
</comment>
<evidence type="ECO:0000259" key="2">
    <source>
        <dbReference type="Pfam" id="PF17761"/>
    </source>
</evidence>
<evidence type="ECO:0000259" key="1">
    <source>
        <dbReference type="Pfam" id="PF06250"/>
    </source>
</evidence>
<dbReference type="PANTHER" id="PTHR30547:SF5">
    <property type="entry name" value="NUCLEASE YHCG-RELATED"/>
    <property type="match status" value="1"/>
</dbReference>
<protein>
    <submittedName>
        <fullName evidence="3">DUF1016 family protein</fullName>
    </submittedName>
</protein>
<feature type="domain" description="YhcG N-terminal" evidence="2">
    <location>
        <begin position="12"/>
        <end position="146"/>
    </location>
</feature>
<dbReference type="InterPro" id="IPR009362">
    <property type="entry name" value="YhcG_C"/>
</dbReference>
<dbReference type="InterPro" id="IPR011856">
    <property type="entry name" value="tRNA_endonuc-like_dom_sf"/>
</dbReference>
<reference evidence="3 4" key="1">
    <citation type="journal article" date="2020" name="mSystems">
        <title>Defining Genomic and Predicted Metabolic Features of the Acetobacterium Genus.</title>
        <authorList>
            <person name="Ross D.E."/>
            <person name="Marshall C.W."/>
            <person name="Gulliver D."/>
            <person name="May H.D."/>
            <person name="Norman R.S."/>
        </authorList>
    </citation>
    <scope>NUCLEOTIDE SEQUENCE [LARGE SCALE GENOMIC DNA]</scope>
    <source>
        <strain evidence="3 4">DSM 4132</strain>
    </source>
</reference>
<keyword evidence="4" id="KW-1185">Reference proteome</keyword>
<sequence>MSELQNQAIINEIRQILQSARENVARAVNNELLFAYWNIGKIIVDNEQAGSEKAEYGKQLLKSLSKELTRELGKGFSRSNLQNMRLLYLNYPICQSLSGKLSFTHYCELFTVSDKNARSFYEQEALNSNWSVREMKRQIDTSLFERMLLSEGKTNKEKVLMLAKEGIVYRKPNDILKDPYVFEFLGIPENKPMLEKDLEKAIIIKIENFLLELGRGFMFVGSQQRITLGNTHYYVDMVFYNKILKAYVLIDLKMGSLKPENIGQMNMYVNYYASEVNDEDDEKPMGIILCADTSEIVAEYALGGLENQIFASKYVYYIPNKQELIEQVQSVLNEIGEKNKKISD</sequence>
<dbReference type="Pfam" id="PF17761">
    <property type="entry name" value="DUF1016_N"/>
    <property type="match status" value="1"/>
</dbReference>
<proteinExistence type="predicted"/>
<dbReference type="PANTHER" id="PTHR30547">
    <property type="entry name" value="UNCHARACTERIZED PROTEIN YHCG-RELATED"/>
    <property type="match status" value="1"/>
</dbReference>
<feature type="domain" description="YhcG PDDEXK nuclease" evidence="1">
    <location>
        <begin position="174"/>
        <end position="327"/>
    </location>
</feature>
<name>A0ABR6Z2C5_9FIRM</name>
<dbReference type="Gene3D" id="3.40.1350.10">
    <property type="match status" value="1"/>
</dbReference>
<dbReference type="Proteomes" id="UP000622405">
    <property type="component" value="Unassembled WGS sequence"/>
</dbReference>
<organism evidence="3 4">
    <name type="scientific">Acetobacterium malicum</name>
    <dbReference type="NCBI Taxonomy" id="52692"/>
    <lineage>
        <taxon>Bacteria</taxon>
        <taxon>Bacillati</taxon>
        <taxon>Bacillota</taxon>
        <taxon>Clostridia</taxon>
        <taxon>Eubacteriales</taxon>
        <taxon>Eubacteriaceae</taxon>
        <taxon>Acetobacterium</taxon>
    </lineage>
</organism>
<dbReference type="InterPro" id="IPR041527">
    <property type="entry name" value="YhcG_N"/>
</dbReference>
<dbReference type="RefSeq" id="WP_186895676.1">
    <property type="nucleotide sequence ID" value="NZ_WJBE01000039.1"/>
</dbReference>
<accession>A0ABR6Z2C5</accession>
<dbReference type="InterPro" id="IPR053148">
    <property type="entry name" value="PD-DEXK-like_domain"/>
</dbReference>